<organism evidence="2 3">
    <name type="scientific">Abeliophyllum distichum</name>
    <dbReference type="NCBI Taxonomy" id="126358"/>
    <lineage>
        <taxon>Eukaryota</taxon>
        <taxon>Viridiplantae</taxon>
        <taxon>Streptophyta</taxon>
        <taxon>Embryophyta</taxon>
        <taxon>Tracheophyta</taxon>
        <taxon>Spermatophyta</taxon>
        <taxon>Magnoliopsida</taxon>
        <taxon>eudicotyledons</taxon>
        <taxon>Gunneridae</taxon>
        <taxon>Pentapetalae</taxon>
        <taxon>asterids</taxon>
        <taxon>lamiids</taxon>
        <taxon>Lamiales</taxon>
        <taxon>Oleaceae</taxon>
        <taxon>Forsythieae</taxon>
        <taxon>Abeliophyllum</taxon>
    </lineage>
</organism>
<protein>
    <recommendedName>
        <fullName evidence="4">Retrotransposon gag domain-containing protein</fullName>
    </recommendedName>
</protein>
<dbReference type="PANTHER" id="PTHR33240">
    <property type="entry name" value="OS08G0508500 PROTEIN"/>
    <property type="match status" value="1"/>
</dbReference>
<dbReference type="AlphaFoldDB" id="A0ABD1V4J5"/>
<feature type="region of interest" description="Disordered" evidence="1">
    <location>
        <begin position="40"/>
        <end position="69"/>
    </location>
</feature>
<evidence type="ECO:0008006" key="4">
    <source>
        <dbReference type="Google" id="ProtNLM"/>
    </source>
</evidence>
<proteinExistence type="predicted"/>
<feature type="compositionally biased region" description="Basic and acidic residues" evidence="1">
    <location>
        <begin position="40"/>
        <end position="51"/>
    </location>
</feature>
<comment type="caution">
    <text evidence="2">The sequence shown here is derived from an EMBL/GenBank/DDBJ whole genome shotgun (WGS) entry which is preliminary data.</text>
</comment>
<reference evidence="3" key="1">
    <citation type="submission" date="2024-07" db="EMBL/GenBank/DDBJ databases">
        <title>Two chromosome-level genome assemblies of Korean endemic species Abeliophyllum distichum and Forsythia ovata (Oleaceae).</title>
        <authorList>
            <person name="Jang H."/>
        </authorList>
    </citation>
    <scope>NUCLEOTIDE SEQUENCE [LARGE SCALE GENOMIC DNA]</scope>
</reference>
<evidence type="ECO:0000313" key="2">
    <source>
        <dbReference type="EMBL" id="KAL2532255.1"/>
    </source>
</evidence>
<accession>A0ABD1V4J5</accession>
<sequence>MVADFAQLHNIRQKEEESVKSYFKRFNNVNNKIESVTDDKALDALDDEPRRNNGANARNMDSPRTDQPTRVPMVCKINTIFGEPYVGEHTMNSRQNYAKAAREEPIESWQVYNHRSKAPQITFIEEDEADILYPHCDALVVHAVVAKNGLGQMLVDDGSALNILFGSAFDQMDIDHELAVILEPLFGFMGDDLVSQGRITIAVDFGEPPCHLKKFMEFLVVDTRSSYHGVLGPVLKDLQAVTSIHHLAIKFLTPGGVAKICGNQT</sequence>
<name>A0ABD1V4J5_9LAMI</name>
<dbReference type="Proteomes" id="UP001604336">
    <property type="component" value="Unassembled WGS sequence"/>
</dbReference>
<dbReference type="EMBL" id="JBFOLK010000002">
    <property type="protein sequence ID" value="KAL2532255.1"/>
    <property type="molecule type" value="Genomic_DNA"/>
</dbReference>
<evidence type="ECO:0000313" key="3">
    <source>
        <dbReference type="Proteomes" id="UP001604336"/>
    </source>
</evidence>
<evidence type="ECO:0000256" key="1">
    <source>
        <dbReference type="SAM" id="MobiDB-lite"/>
    </source>
</evidence>
<keyword evidence="3" id="KW-1185">Reference proteome</keyword>
<dbReference type="PANTHER" id="PTHR33240:SF17">
    <property type="entry name" value="EUKARYOTIC PEPTIDE CHAIN RELEASE FACTOR GTP-BINDING SUBUNIT-LIKE"/>
    <property type="match status" value="1"/>
</dbReference>
<gene>
    <name evidence="2" type="ORF">Adt_05606</name>
</gene>